<comment type="caution">
    <text evidence="4">The sequence shown here is derived from an EMBL/GenBank/DDBJ whole genome shotgun (WGS) entry which is preliminary data.</text>
</comment>
<dbReference type="PANTHER" id="PTHR13778:SF47">
    <property type="entry name" value="LIPOPOLYSACCHARIDE 1,3-GALACTOSYLTRANSFERASE"/>
    <property type="match status" value="1"/>
</dbReference>
<proteinExistence type="predicted"/>
<keyword evidence="3" id="KW-0479">Metal-binding</keyword>
<reference evidence="4 5" key="1">
    <citation type="journal article" date="2014" name="Genome Biol. Evol.">
        <title>Acetic acid bacteria genomes reveal functional traits for adaptation to life in insect guts.</title>
        <authorList>
            <person name="Chouaia B."/>
            <person name="Gaiarsa S."/>
            <person name="Crotti E."/>
            <person name="Comandatore F."/>
            <person name="Degli Esposti M."/>
            <person name="Ricci I."/>
            <person name="Alma A."/>
            <person name="Favia G."/>
            <person name="Bandi C."/>
            <person name="Daffonchio D."/>
        </authorList>
    </citation>
    <scope>NUCLEOTIDE SEQUENCE [LARGE SCALE GENOMIC DNA]</scope>
    <source>
        <strain evidence="5">AM169</strain>
    </source>
</reference>
<evidence type="ECO:0008006" key="6">
    <source>
        <dbReference type="Google" id="ProtNLM"/>
    </source>
</evidence>
<keyword evidence="1" id="KW-0328">Glycosyltransferase</keyword>
<dbReference type="Pfam" id="PF01501">
    <property type="entry name" value="Glyco_transf_8"/>
    <property type="match status" value="1"/>
</dbReference>
<evidence type="ECO:0000256" key="3">
    <source>
        <dbReference type="ARBA" id="ARBA00022723"/>
    </source>
</evidence>
<dbReference type="GO" id="GO:0016757">
    <property type="term" value="F:glycosyltransferase activity"/>
    <property type="evidence" value="ECO:0007669"/>
    <property type="project" value="UniProtKB-KW"/>
</dbReference>
<name>A0A7U7J0C3_9PROT</name>
<evidence type="ECO:0000256" key="1">
    <source>
        <dbReference type="ARBA" id="ARBA00022676"/>
    </source>
</evidence>
<dbReference type="Gene3D" id="3.90.550.10">
    <property type="entry name" value="Spore Coat Polysaccharide Biosynthesis Protein SpsA, Chain A"/>
    <property type="match status" value="1"/>
</dbReference>
<dbReference type="PANTHER" id="PTHR13778">
    <property type="entry name" value="GLYCOSYLTRANSFERASE 8 DOMAIN-CONTAINING PROTEIN"/>
    <property type="match status" value="1"/>
</dbReference>
<dbReference type="InterPro" id="IPR050748">
    <property type="entry name" value="Glycosyltrans_8_dom-fam"/>
</dbReference>
<dbReference type="EMBL" id="CBLY010000002">
    <property type="protein sequence ID" value="CDG33021.1"/>
    <property type="molecule type" value="Genomic_DNA"/>
</dbReference>
<dbReference type="Proteomes" id="UP000027590">
    <property type="component" value="Unassembled WGS sequence"/>
</dbReference>
<sequence>MQTIPIVMSLNQAYVVPAIATIRSVLNSISDRNRIEFVIFHKELSPAAIRIMTTLVNDSGGRITFINVQEHFAGHNLKKEEMYHALLIPGLMAGHDFVFFLDADMIVTGDLLSLIHAMPADKKIGAVRCFFRNTILPPNVPRPLHDQTLRTGLKDTSRYFNAGLMLFNMKAIRPEDGRRCLQLISRRWKGHAESILNVVFHDSVQFFSVRWNYAMTHIAKDVVPFQPEIRKDVEESRLDIQVQHFLFLSKPWLPKAERALFLKEGDCPEFRYHVQNYKNALAAVMKDISHVAPRLLCGASWEMTERHLDPEEKALLA</sequence>
<dbReference type="InterPro" id="IPR029044">
    <property type="entry name" value="Nucleotide-diphossugar_trans"/>
</dbReference>
<dbReference type="AlphaFoldDB" id="A0A7U7J0C3"/>
<evidence type="ECO:0000313" key="5">
    <source>
        <dbReference type="Proteomes" id="UP000027590"/>
    </source>
</evidence>
<evidence type="ECO:0000256" key="2">
    <source>
        <dbReference type="ARBA" id="ARBA00022679"/>
    </source>
</evidence>
<evidence type="ECO:0000313" key="4">
    <source>
        <dbReference type="EMBL" id="CDG33021.1"/>
    </source>
</evidence>
<gene>
    <name evidence="4" type="ORF">SACS_0283</name>
</gene>
<dbReference type="GO" id="GO:0046872">
    <property type="term" value="F:metal ion binding"/>
    <property type="evidence" value="ECO:0007669"/>
    <property type="project" value="UniProtKB-KW"/>
</dbReference>
<dbReference type="InterPro" id="IPR002495">
    <property type="entry name" value="Glyco_trans_8"/>
</dbReference>
<keyword evidence="2" id="KW-0808">Transferase</keyword>
<dbReference type="SUPFAM" id="SSF53448">
    <property type="entry name" value="Nucleotide-diphospho-sugar transferases"/>
    <property type="match status" value="1"/>
</dbReference>
<accession>A0A7U7J0C3</accession>
<reference evidence="4 5" key="2">
    <citation type="journal article" date="2014" name="PLoS ONE">
        <title>Evolution of mitochondria reconstructed from the energy metabolism of living bacteria.</title>
        <authorList>
            <person name="Degli Esposti M."/>
            <person name="Chouaia B."/>
            <person name="Comandatore F."/>
            <person name="Crotti E."/>
            <person name="Sassera D."/>
            <person name="Lievens P.M."/>
            <person name="Daffonchio D."/>
            <person name="Bandi C."/>
        </authorList>
    </citation>
    <scope>NUCLEOTIDE SEQUENCE [LARGE SCALE GENOMIC DNA]</scope>
    <source>
        <strain evidence="5">AM169</strain>
    </source>
</reference>
<organism evidence="4 5">
    <name type="scientific">Parasaccharibacter apium</name>
    <dbReference type="NCBI Taxonomy" id="1510841"/>
    <lineage>
        <taxon>Bacteria</taxon>
        <taxon>Pseudomonadati</taxon>
        <taxon>Pseudomonadota</taxon>
        <taxon>Alphaproteobacteria</taxon>
        <taxon>Acetobacterales</taxon>
        <taxon>Acetobacteraceae</taxon>
        <taxon>Parasaccharibacter</taxon>
    </lineage>
</organism>
<protein>
    <recommendedName>
        <fullName evidence="6">Glycosyl transferase</fullName>
    </recommendedName>
</protein>